<comment type="caution">
    <text evidence="4">The sequence shown here is derived from an EMBL/GenBank/DDBJ whole genome shotgun (WGS) entry which is preliminary data.</text>
</comment>
<protein>
    <recommendedName>
        <fullName evidence="3">RING-type domain-containing protein</fullName>
    </recommendedName>
</protein>
<keyword evidence="5" id="KW-1185">Reference proteome</keyword>
<keyword evidence="1" id="KW-0862">Zinc</keyword>
<feature type="compositionally biased region" description="Polar residues" evidence="2">
    <location>
        <begin position="308"/>
        <end position="318"/>
    </location>
</feature>
<dbReference type="PANTHER" id="PTHR46519">
    <property type="entry name" value="RING/U-BOX SUPERFAMILY PROTEIN"/>
    <property type="match status" value="1"/>
</dbReference>
<organism evidence="4 5">
    <name type="scientific">Forsythia ovata</name>
    <dbReference type="NCBI Taxonomy" id="205694"/>
    <lineage>
        <taxon>Eukaryota</taxon>
        <taxon>Viridiplantae</taxon>
        <taxon>Streptophyta</taxon>
        <taxon>Embryophyta</taxon>
        <taxon>Tracheophyta</taxon>
        <taxon>Spermatophyta</taxon>
        <taxon>Magnoliopsida</taxon>
        <taxon>eudicotyledons</taxon>
        <taxon>Gunneridae</taxon>
        <taxon>Pentapetalae</taxon>
        <taxon>asterids</taxon>
        <taxon>lamiids</taxon>
        <taxon>Lamiales</taxon>
        <taxon>Oleaceae</taxon>
        <taxon>Forsythieae</taxon>
        <taxon>Forsythia</taxon>
    </lineage>
</organism>
<dbReference type="AlphaFoldDB" id="A0ABD1X626"/>
<dbReference type="Proteomes" id="UP001604277">
    <property type="component" value="Unassembled WGS sequence"/>
</dbReference>
<feature type="compositionally biased region" description="Polar residues" evidence="2">
    <location>
        <begin position="72"/>
        <end position="84"/>
    </location>
</feature>
<feature type="region of interest" description="Disordered" evidence="2">
    <location>
        <begin position="593"/>
        <end position="633"/>
    </location>
</feature>
<dbReference type="InterPro" id="IPR001841">
    <property type="entry name" value="Znf_RING"/>
</dbReference>
<feature type="compositionally biased region" description="Polar residues" evidence="2">
    <location>
        <begin position="598"/>
        <end position="613"/>
    </location>
</feature>
<keyword evidence="1" id="KW-0863">Zinc-finger</keyword>
<name>A0ABD1X626_9LAMI</name>
<accession>A0ABD1X626</accession>
<sequence length="798" mass="90684">MAITGLHNVSSVRSSFFGESQSPLSSQWAEQQDRPITRASSLLQIWRELEGEQGVNHSRKPRQQRTDGLDFDQSSNFTLDGQGSDNRDSTSEDASEIENQVRIGSENEQEDNNSTISEQSTDLGEVERERVRQIFRDWMKGGVKSHPPNGPHRNISRPQWLGENECERVRTDKEWVQMNTQQRSSCRSHIDGVGDVGFQIQQMHDGLAANHPNLGARRPIRRLCGRQTLLDLLLRAQRERKRELLKLSEWRPVSEFAHRNRIQALLRGSFLRNQRLIQDRRPSFVAASELGKGLSKFDNSAHTEVNSSQFDVSFNDDCNGQREERSQSHSESKVTDEEMSQHESDVQVAEVEEPLLDSEENVREVLSNIEHVRENDVTRTWEENNANEQSCQADDIDGSGHGEVFLEHDEPRSRTSYANELVGNTDTYNMEQNTNVEYVTGHLEFDWQDASVQGDELQESLIEFEESGWQQVTNGAFSDWMNGSGEDGAGSWEASTDNQWFQGTSGIEVVEPDQIEESHENWQGQDLQEAIDSWLDMPSGQDSSIARIDSSNLPEDENVYSMELRELFTRRRVSSLLRSGFRVSLDQVLQSHVERQGHASSDSELENTSQNLTNQDQGQPNGDQNEAHLDSAEGNPFISSSSLVFASQPLWDEEFLGADRPLSHQCFGIDWEVINELRIDMATLQQKMNNMQSVLESCMDMQIELQRSVRQELSAALNRSVVSTDTCWSNMPKDESRWDHVRKGICCICCDSKIDSLLYRCGHMCSCSKCADNLVQHKGNCPMCHAPVVEEVQAYFVQ</sequence>
<gene>
    <name evidence="4" type="ORF">Fot_02168</name>
</gene>
<proteinExistence type="predicted"/>
<reference evidence="5" key="1">
    <citation type="submission" date="2024-07" db="EMBL/GenBank/DDBJ databases">
        <title>Two chromosome-level genome assemblies of Korean endemic species Abeliophyllum distichum and Forsythia ovata (Oleaceae).</title>
        <authorList>
            <person name="Jang H."/>
        </authorList>
    </citation>
    <scope>NUCLEOTIDE SEQUENCE [LARGE SCALE GENOMIC DNA]</scope>
</reference>
<evidence type="ECO:0000313" key="5">
    <source>
        <dbReference type="Proteomes" id="UP001604277"/>
    </source>
</evidence>
<evidence type="ECO:0000256" key="2">
    <source>
        <dbReference type="SAM" id="MobiDB-lite"/>
    </source>
</evidence>
<dbReference type="InterPro" id="IPR013083">
    <property type="entry name" value="Znf_RING/FYVE/PHD"/>
</dbReference>
<dbReference type="Gene3D" id="3.30.40.10">
    <property type="entry name" value="Zinc/RING finger domain, C3HC4 (zinc finger)"/>
    <property type="match status" value="1"/>
</dbReference>
<dbReference type="CDD" id="cd16647">
    <property type="entry name" value="mRING-HC-C3HC5_NEU1"/>
    <property type="match status" value="1"/>
</dbReference>
<feature type="domain" description="RING-type" evidence="3">
    <location>
        <begin position="746"/>
        <end position="785"/>
    </location>
</feature>
<evidence type="ECO:0000256" key="1">
    <source>
        <dbReference type="PROSITE-ProRule" id="PRU00175"/>
    </source>
</evidence>
<dbReference type="Pfam" id="PF13920">
    <property type="entry name" value="zf-C3HC4_3"/>
    <property type="match status" value="1"/>
</dbReference>
<feature type="region of interest" description="Disordered" evidence="2">
    <location>
        <begin position="308"/>
        <end position="345"/>
    </location>
</feature>
<dbReference type="PROSITE" id="PS50089">
    <property type="entry name" value="ZF_RING_2"/>
    <property type="match status" value="1"/>
</dbReference>
<keyword evidence="1" id="KW-0479">Metal-binding</keyword>
<feature type="region of interest" description="Disordered" evidence="2">
    <location>
        <begin position="53"/>
        <end position="126"/>
    </location>
</feature>
<dbReference type="SUPFAM" id="SSF57850">
    <property type="entry name" value="RING/U-box"/>
    <property type="match status" value="1"/>
</dbReference>
<evidence type="ECO:0000259" key="3">
    <source>
        <dbReference type="PROSITE" id="PS50089"/>
    </source>
</evidence>
<feature type="compositionally biased region" description="Low complexity" evidence="2">
    <location>
        <begin position="614"/>
        <end position="624"/>
    </location>
</feature>
<evidence type="ECO:0000313" key="4">
    <source>
        <dbReference type="EMBL" id="KAL2557429.1"/>
    </source>
</evidence>
<dbReference type="GO" id="GO:0008270">
    <property type="term" value="F:zinc ion binding"/>
    <property type="evidence" value="ECO:0007669"/>
    <property type="project" value="UniProtKB-KW"/>
</dbReference>
<dbReference type="EMBL" id="JBFOLJ010000001">
    <property type="protein sequence ID" value="KAL2557429.1"/>
    <property type="molecule type" value="Genomic_DNA"/>
</dbReference>
<feature type="compositionally biased region" description="Polar residues" evidence="2">
    <location>
        <begin position="112"/>
        <end position="122"/>
    </location>
</feature>
<feature type="compositionally biased region" description="Basic and acidic residues" evidence="2">
    <location>
        <begin position="319"/>
        <end position="345"/>
    </location>
</feature>
<dbReference type="PANTHER" id="PTHR46519:SF3">
    <property type="entry name" value="RING_U-BOX SUPERFAMILY PROTEIN"/>
    <property type="match status" value="1"/>
</dbReference>